<feature type="non-terminal residue" evidence="2">
    <location>
        <position position="118"/>
    </location>
</feature>
<dbReference type="AlphaFoldDB" id="A0A0D2N6R3"/>
<keyword evidence="3" id="KW-1185">Reference proteome</keyword>
<evidence type="ECO:0000313" key="3">
    <source>
        <dbReference type="Proteomes" id="UP000054498"/>
    </source>
</evidence>
<evidence type="ECO:0000256" key="1">
    <source>
        <dbReference type="SAM" id="Phobius"/>
    </source>
</evidence>
<dbReference type="KEGG" id="mng:MNEG_6388"/>
<dbReference type="GeneID" id="25739264"/>
<feature type="transmembrane region" description="Helical" evidence="1">
    <location>
        <begin position="43"/>
        <end position="68"/>
    </location>
</feature>
<sequence length="118" mass="11350">MPTAANHIAAAAPATAGPWASIAGASAVSEVSRTAAKAASCSTALPAFVSFAAALLLIAFGAVLGAALETRGRVVLRLAAAALSGPATAPDAASFALVARKLGLAGAAALLWSSLVLR</sequence>
<evidence type="ECO:0000313" key="2">
    <source>
        <dbReference type="EMBL" id="KIZ01576.1"/>
    </source>
</evidence>
<organism evidence="2 3">
    <name type="scientific">Monoraphidium neglectum</name>
    <dbReference type="NCBI Taxonomy" id="145388"/>
    <lineage>
        <taxon>Eukaryota</taxon>
        <taxon>Viridiplantae</taxon>
        <taxon>Chlorophyta</taxon>
        <taxon>core chlorophytes</taxon>
        <taxon>Chlorophyceae</taxon>
        <taxon>CS clade</taxon>
        <taxon>Sphaeropleales</taxon>
        <taxon>Selenastraceae</taxon>
        <taxon>Monoraphidium</taxon>
    </lineage>
</organism>
<gene>
    <name evidence="2" type="ORF">MNEG_6388</name>
</gene>
<accession>A0A0D2N6R3</accession>
<keyword evidence="1" id="KW-0472">Membrane</keyword>
<dbReference type="EMBL" id="KK101250">
    <property type="protein sequence ID" value="KIZ01576.1"/>
    <property type="molecule type" value="Genomic_DNA"/>
</dbReference>
<reference evidence="2 3" key="1">
    <citation type="journal article" date="2013" name="BMC Genomics">
        <title>Reconstruction of the lipid metabolism for the microalga Monoraphidium neglectum from its genome sequence reveals characteristics suitable for biofuel production.</title>
        <authorList>
            <person name="Bogen C."/>
            <person name="Al-Dilaimi A."/>
            <person name="Albersmeier A."/>
            <person name="Wichmann J."/>
            <person name="Grundmann M."/>
            <person name="Rupp O."/>
            <person name="Lauersen K.J."/>
            <person name="Blifernez-Klassen O."/>
            <person name="Kalinowski J."/>
            <person name="Goesmann A."/>
            <person name="Mussgnug J.H."/>
            <person name="Kruse O."/>
        </authorList>
    </citation>
    <scope>NUCLEOTIDE SEQUENCE [LARGE SCALE GENOMIC DNA]</scope>
    <source>
        <strain evidence="2 3">SAG 48.87</strain>
    </source>
</reference>
<dbReference type="RefSeq" id="XP_013900595.1">
    <property type="nucleotide sequence ID" value="XM_014045141.1"/>
</dbReference>
<keyword evidence="1" id="KW-1133">Transmembrane helix</keyword>
<protein>
    <submittedName>
        <fullName evidence="2">Uncharacterized protein</fullName>
    </submittedName>
</protein>
<proteinExistence type="predicted"/>
<name>A0A0D2N6R3_9CHLO</name>
<keyword evidence="1" id="KW-0812">Transmembrane</keyword>
<dbReference type="Proteomes" id="UP000054498">
    <property type="component" value="Unassembled WGS sequence"/>
</dbReference>